<organism evidence="7 8">
    <name type="scientific">Selenomonas sputigena (strain ATCC 35185 / DSM 20758 / CCUG 44933 / VPI D19B-28)</name>
    <dbReference type="NCBI Taxonomy" id="546271"/>
    <lineage>
        <taxon>Bacteria</taxon>
        <taxon>Bacillati</taxon>
        <taxon>Bacillota</taxon>
        <taxon>Negativicutes</taxon>
        <taxon>Selenomonadales</taxon>
        <taxon>Selenomonadaceae</taxon>
        <taxon>Selenomonas</taxon>
    </lineage>
</organism>
<dbReference type="Pfam" id="PF04347">
    <property type="entry name" value="FliO"/>
    <property type="match status" value="1"/>
</dbReference>
<dbReference type="RefSeq" id="WP_006191319.1">
    <property type="nucleotide sequence ID" value="NC_015437.1"/>
</dbReference>
<evidence type="ECO:0000256" key="1">
    <source>
        <dbReference type="ARBA" id="ARBA00022475"/>
    </source>
</evidence>
<dbReference type="STRING" id="546271.Selsp_1686"/>
<dbReference type="EMBL" id="CP002637">
    <property type="protein sequence ID" value="AEC00642.1"/>
    <property type="molecule type" value="Genomic_DNA"/>
</dbReference>
<evidence type="ECO:0000256" key="4">
    <source>
        <dbReference type="ARBA" id="ARBA00023136"/>
    </source>
</evidence>
<keyword evidence="5" id="KW-0975">Bacterial flagellum</keyword>
<dbReference type="GO" id="GO:0044781">
    <property type="term" value="P:bacterial-type flagellum organization"/>
    <property type="evidence" value="ECO:0007669"/>
    <property type="project" value="UniProtKB-UniRule"/>
</dbReference>
<evidence type="ECO:0000313" key="6">
    <source>
        <dbReference type="EMBL" id="AEC00642.1"/>
    </source>
</evidence>
<gene>
    <name evidence="7" type="primary">fliO</name>
    <name evidence="6" type="ordered locus">Selsp_1686</name>
    <name evidence="7" type="ORF">SELSPUOL_00476</name>
</gene>
<evidence type="ECO:0000256" key="5">
    <source>
        <dbReference type="RuleBase" id="RU362064"/>
    </source>
</evidence>
<dbReference type="EMBL" id="ACKP02000010">
    <property type="protein sequence ID" value="EEX78291.1"/>
    <property type="molecule type" value="Genomic_DNA"/>
</dbReference>
<evidence type="ECO:0000256" key="2">
    <source>
        <dbReference type="ARBA" id="ARBA00022692"/>
    </source>
</evidence>
<dbReference type="OrthoDB" id="2080636at2"/>
<keyword evidence="7" id="KW-0282">Flagellum</keyword>
<sequence>MLGRKGYFLCLLLWVFIVLVLPSVGLAADGGGYLSGYENRDPVPNGTPGVSWWSTIAYVASLVVVFLFVAGLAYYVSKILGGRFGRAMSSGGGRLLENLPLGPGRSACVVELAGRILLLGVTEHTITLLGEVEDAAEAEVILKKSMEASPAPFPSVAGFERQFGSLDKLAERIPTIFKNDAFRK</sequence>
<evidence type="ECO:0000256" key="3">
    <source>
        <dbReference type="ARBA" id="ARBA00022989"/>
    </source>
</evidence>
<comment type="similarity">
    <text evidence="5">Belongs to the FliO/MopB family.</text>
</comment>
<dbReference type="eggNOG" id="COG3190">
    <property type="taxonomic scope" value="Bacteria"/>
</dbReference>
<proteinExistence type="inferred from homology"/>
<dbReference type="GO" id="GO:0005886">
    <property type="term" value="C:plasma membrane"/>
    <property type="evidence" value="ECO:0007669"/>
    <property type="project" value="UniProtKB-SubCell"/>
</dbReference>
<evidence type="ECO:0000313" key="7">
    <source>
        <dbReference type="EMBL" id="EEX78291.1"/>
    </source>
</evidence>
<accession>C9LSQ1</accession>
<feature type="transmembrane region" description="Helical" evidence="5">
    <location>
        <begin position="51"/>
        <end position="76"/>
    </location>
</feature>
<keyword evidence="2 5" id="KW-0812">Transmembrane</keyword>
<keyword evidence="1 5" id="KW-1003">Cell membrane</keyword>
<dbReference type="HOGENOM" id="CLU_1561811_0_0_9"/>
<dbReference type="NCBIfam" id="TIGR03500">
    <property type="entry name" value="FliO_TIGR"/>
    <property type="match status" value="1"/>
</dbReference>
<keyword evidence="4 5" id="KW-0472">Membrane</keyword>
<reference evidence="7 8" key="1">
    <citation type="submission" date="2009-09" db="EMBL/GenBank/DDBJ databases">
        <authorList>
            <person name="Weinstock G."/>
            <person name="Sodergren E."/>
            <person name="Clifton S."/>
            <person name="Fulton L."/>
            <person name="Fulton B."/>
            <person name="Courtney L."/>
            <person name="Fronick C."/>
            <person name="Harrison M."/>
            <person name="Strong C."/>
            <person name="Farmer C."/>
            <person name="Delahaunty K."/>
            <person name="Markovic C."/>
            <person name="Hall O."/>
            <person name="Minx P."/>
            <person name="Tomlinson C."/>
            <person name="Mitreva M."/>
            <person name="Nelson J."/>
            <person name="Hou S."/>
            <person name="Wollam A."/>
            <person name="Pepin K.H."/>
            <person name="Johnson M."/>
            <person name="Bhonagiri V."/>
            <person name="Nash W.E."/>
            <person name="Warren W."/>
            <person name="Chinwalla A."/>
            <person name="Mardis E.R."/>
            <person name="Wilson R.K."/>
        </authorList>
    </citation>
    <scope>NUCLEOTIDE SEQUENCE [LARGE SCALE GENOMIC DNA]</scope>
    <source>
        <strain evidence="7">ATCC 35185</strain>
        <strain evidence="8">ATCC 35185 / DSM 20758 / VPI D19B-28</strain>
    </source>
</reference>
<keyword evidence="7" id="KW-0966">Cell projection</keyword>
<dbReference type="InterPro" id="IPR022781">
    <property type="entry name" value="Flagellar_biosynth_FliO"/>
</dbReference>
<dbReference type="GO" id="GO:0009425">
    <property type="term" value="C:bacterial-type flagellum basal body"/>
    <property type="evidence" value="ECO:0007669"/>
    <property type="project" value="UniProtKB-SubCell"/>
</dbReference>
<evidence type="ECO:0000313" key="8">
    <source>
        <dbReference type="Proteomes" id="UP000003505"/>
    </source>
</evidence>
<keyword evidence="3 5" id="KW-1133">Transmembrane helix</keyword>
<keyword evidence="7" id="KW-0969">Cilium</keyword>
<evidence type="ECO:0000313" key="9">
    <source>
        <dbReference type="Proteomes" id="UP000011124"/>
    </source>
</evidence>
<dbReference type="KEGG" id="ssg:Selsp_1686"/>
<reference evidence="6 9" key="2">
    <citation type="submission" date="2011-04" db="EMBL/GenBank/DDBJ databases">
        <title>The complete genome of Selenomonas sputigena DSM 20758.</title>
        <authorList>
            <consortium name="US DOE Joint Genome Institute (JGI-PGF)"/>
            <person name="Lucas S."/>
            <person name="Copeland A."/>
            <person name="Lapidus A."/>
            <person name="Bruce D."/>
            <person name="Goodwin L."/>
            <person name="Pitluck S."/>
            <person name="Peters L."/>
            <person name="Kyrpides N."/>
            <person name="Mavromatis K."/>
            <person name="Ivanova N."/>
            <person name="Ovchinnikova G."/>
            <person name="Teshima H."/>
            <person name="Detter J.C."/>
            <person name="Tapia R."/>
            <person name="Han C."/>
            <person name="Land M."/>
            <person name="Hauser L."/>
            <person name="Markowitz V."/>
            <person name="Cheng J.-F."/>
            <person name="Hugenholtz P."/>
            <person name="Woyke T."/>
            <person name="Wu D."/>
            <person name="Gronow S."/>
            <person name="Wellnitz S."/>
            <person name="Schneider S."/>
            <person name="Klenk H.-P."/>
            <person name="Eisen J.A."/>
        </authorList>
    </citation>
    <scope>NUCLEOTIDE SEQUENCE [LARGE SCALE GENOMIC DNA]</scope>
    <source>
        <strain evidence="6">ATCC 35185</strain>
        <strain evidence="9">ATCC 35185 / DSM 20758 / VPI D19B-28</strain>
    </source>
</reference>
<dbReference type="Proteomes" id="UP000003505">
    <property type="component" value="Unassembled WGS sequence"/>
</dbReference>
<name>C9LSQ1_SELS3</name>
<keyword evidence="9" id="KW-1185">Reference proteome</keyword>
<dbReference type="AlphaFoldDB" id="C9LSQ1"/>
<dbReference type="Proteomes" id="UP000011124">
    <property type="component" value="Chromosome"/>
</dbReference>
<protein>
    <recommendedName>
        <fullName evidence="5">Flagellar protein</fullName>
    </recommendedName>
</protein>
<comment type="subcellular location">
    <subcellularLocation>
        <location evidence="5">Cell membrane</location>
    </subcellularLocation>
    <subcellularLocation>
        <location evidence="5">Bacterial flagellum basal body</location>
    </subcellularLocation>
</comment>